<dbReference type="KEGG" id="cli:Clim_2386"/>
<dbReference type="eggNOG" id="ENOG5032RKY">
    <property type="taxonomic scope" value="Bacteria"/>
</dbReference>
<dbReference type="Pfam" id="PF12200">
    <property type="entry name" value="DUF3597"/>
    <property type="match status" value="1"/>
</dbReference>
<protein>
    <recommendedName>
        <fullName evidence="1">DUF3597 domain-containing protein</fullName>
    </recommendedName>
</protein>
<evidence type="ECO:0000259" key="1">
    <source>
        <dbReference type="Pfam" id="PF12200"/>
    </source>
</evidence>
<accession>B3EI00</accession>
<dbReference type="InterPro" id="IPR022016">
    <property type="entry name" value="DUF3597"/>
</dbReference>
<proteinExistence type="predicted"/>
<dbReference type="SUPFAM" id="SSF158634">
    <property type="entry name" value="RPA2825-like"/>
    <property type="match status" value="1"/>
</dbReference>
<sequence>MLDFNCPVLFGQLNLYFREWFTRVMLLLFLKNQKEVIMGIFSSIMNKLGFGGEKKEVAAKPVSTVAAKPAAVAKPAAAPQPVPVAISEVDVVAKLEALASAHTEKLNWKTSIVDLMKLLGLDSSLAERKELAVELGCPAEKMGDSAQMNMWLHKTVLKKLAENGGNIPKDLLD</sequence>
<feature type="domain" description="DUF3597" evidence="1">
    <location>
        <begin position="40"/>
        <end position="168"/>
    </location>
</feature>
<dbReference type="AlphaFoldDB" id="B3EI00"/>
<dbReference type="Proteomes" id="UP000008841">
    <property type="component" value="Chromosome"/>
</dbReference>
<dbReference type="EMBL" id="CP001097">
    <property type="protein sequence ID" value="ACD91409.1"/>
    <property type="molecule type" value="Genomic_DNA"/>
</dbReference>
<reference evidence="2 3" key="1">
    <citation type="submission" date="2008-05" db="EMBL/GenBank/DDBJ databases">
        <title>Complete sequence of Chlorobium limicola DSM 245.</title>
        <authorList>
            <consortium name="US DOE Joint Genome Institute"/>
            <person name="Lucas S."/>
            <person name="Copeland A."/>
            <person name="Lapidus A."/>
            <person name="Glavina del Rio T."/>
            <person name="Dalin E."/>
            <person name="Tice H."/>
            <person name="Bruce D."/>
            <person name="Goodwin L."/>
            <person name="Pitluck S."/>
            <person name="Schmutz J."/>
            <person name="Larimer F."/>
            <person name="Land M."/>
            <person name="Hauser L."/>
            <person name="Kyrpides N."/>
            <person name="Ovchinnikova G."/>
            <person name="Zhao F."/>
            <person name="Li T."/>
            <person name="Liu Z."/>
            <person name="Overmann J."/>
            <person name="Bryant D.A."/>
            <person name="Richardson P."/>
        </authorList>
    </citation>
    <scope>NUCLEOTIDE SEQUENCE [LARGE SCALE GENOMIC DNA]</scope>
    <source>
        <strain evidence="3">DSM 245 / NBRC 103803 / 6330</strain>
    </source>
</reference>
<organism evidence="2 3">
    <name type="scientific">Chlorobium limicola (strain DSM 245 / NBRC 103803 / 6330)</name>
    <dbReference type="NCBI Taxonomy" id="290315"/>
    <lineage>
        <taxon>Bacteria</taxon>
        <taxon>Pseudomonadati</taxon>
        <taxon>Chlorobiota</taxon>
        <taxon>Chlorobiia</taxon>
        <taxon>Chlorobiales</taxon>
        <taxon>Chlorobiaceae</taxon>
        <taxon>Chlorobium/Pelodictyon group</taxon>
        <taxon>Chlorobium</taxon>
    </lineage>
</organism>
<evidence type="ECO:0000313" key="2">
    <source>
        <dbReference type="EMBL" id="ACD91409.1"/>
    </source>
</evidence>
<name>B3EI00_CHLL2</name>
<gene>
    <name evidence="2" type="ordered locus">Clim_2386</name>
</gene>
<evidence type="ECO:0000313" key="3">
    <source>
        <dbReference type="Proteomes" id="UP000008841"/>
    </source>
</evidence>
<dbReference type="HOGENOM" id="CLU_114097_0_0_10"/>
<dbReference type="STRING" id="290315.Clim_2386"/>